<dbReference type="EMBL" id="JAIWYP010000009">
    <property type="protein sequence ID" value="KAH3772954.1"/>
    <property type="molecule type" value="Genomic_DNA"/>
</dbReference>
<organism evidence="1 2">
    <name type="scientific">Dreissena polymorpha</name>
    <name type="common">Zebra mussel</name>
    <name type="synonym">Mytilus polymorpha</name>
    <dbReference type="NCBI Taxonomy" id="45954"/>
    <lineage>
        <taxon>Eukaryota</taxon>
        <taxon>Metazoa</taxon>
        <taxon>Spiralia</taxon>
        <taxon>Lophotrochozoa</taxon>
        <taxon>Mollusca</taxon>
        <taxon>Bivalvia</taxon>
        <taxon>Autobranchia</taxon>
        <taxon>Heteroconchia</taxon>
        <taxon>Euheterodonta</taxon>
        <taxon>Imparidentia</taxon>
        <taxon>Neoheterodontei</taxon>
        <taxon>Myida</taxon>
        <taxon>Dreissenoidea</taxon>
        <taxon>Dreissenidae</taxon>
        <taxon>Dreissena</taxon>
    </lineage>
</organism>
<proteinExistence type="predicted"/>
<comment type="caution">
    <text evidence="1">The sequence shown here is derived from an EMBL/GenBank/DDBJ whole genome shotgun (WGS) entry which is preliminary data.</text>
</comment>
<dbReference type="AlphaFoldDB" id="A0A9D4IH00"/>
<name>A0A9D4IH00_DREPO</name>
<reference evidence="1" key="2">
    <citation type="submission" date="2020-11" db="EMBL/GenBank/DDBJ databases">
        <authorList>
            <person name="McCartney M.A."/>
            <person name="Auch B."/>
            <person name="Kono T."/>
            <person name="Mallez S."/>
            <person name="Becker A."/>
            <person name="Gohl D.M."/>
            <person name="Silverstein K.A.T."/>
            <person name="Koren S."/>
            <person name="Bechman K.B."/>
            <person name="Herman A."/>
            <person name="Abrahante J.E."/>
            <person name="Garbe J."/>
        </authorList>
    </citation>
    <scope>NUCLEOTIDE SEQUENCE</scope>
    <source>
        <strain evidence="1">Duluth1</strain>
        <tissue evidence="1">Whole animal</tissue>
    </source>
</reference>
<gene>
    <name evidence="1" type="ORF">DPMN_174301</name>
</gene>
<keyword evidence="2" id="KW-1185">Reference proteome</keyword>
<reference evidence="1" key="1">
    <citation type="journal article" date="2019" name="bioRxiv">
        <title>The Genome of the Zebra Mussel, Dreissena polymorpha: A Resource for Invasive Species Research.</title>
        <authorList>
            <person name="McCartney M.A."/>
            <person name="Auch B."/>
            <person name="Kono T."/>
            <person name="Mallez S."/>
            <person name="Zhang Y."/>
            <person name="Obille A."/>
            <person name="Becker A."/>
            <person name="Abrahante J.E."/>
            <person name="Garbe J."/>
            <person name="Badalamenti J.P."/>
            <person name="Herman A."/>
            <person name="Mangelson H."/>
            <person name="Liachko I."/>
            <person name="Sullivan S."/>
            <person name="Sone E.D."/>
            <person name="Koren S."/>
            <person name="Silverstein K.A.T."/>
            <person name="Beckman K.B."/>
            <person name="Gohl D.M."/>
        </authorList>
    </citation>
    <scope>NUCLEOTIDE SEQUENCE</scope>
    <source>
        <strain evidence="1">Duluth1</strain>
        <tissue evidence="1">Whole animal</tissue>
    </source>
</reference>
<protein>
    <submittedName>
        <fullName evidence="1">Uncharacterized protein</fullName>
    </submittedName>
</protein>
<accession>A0A9D4IH00</accession>
<evidence type="ECO:0000313" key="2">
    <source>
        <dbReference type="Proteomes" id="UP000828390"/>
    </source>
</evidence>
<dbReference type="Proteomes" id="UP000828390">
    <property type="component" value="Unassembled WGS sequence"/>
</dbReference>
<sequence length="55" mass="6311">MDRKEMGRGDGSGLNARENMCSNTDKCPWFDGITYAKRLLETVWVFGRLLLNAWS</sequence>
<evidence type="ECO:0000313" key="1">
    <source>
        <dbReference type="EMBL" id="KAH3772954.1"/>
    </source>
</evidence>